<dbReference type="GO" id="GO:0016020">
    <property type="term" value="C:membrane"/>
    <property type="evidence" value="ECO:0007669"/>
    <property type="project" value="UniProtKB-SubCell"/>
</dbReference>
<feature type="transmembrane region" description="Helical" evidence="7">
    <location>
        <begin position="222"/>
        <end position="243"/>
    </location>
</feature>
<evidence type="ECO:0000256" key="4">
    <source>
        <dbReference type="ARBA" id="ARBA00023136"/>
    </source>
</evidence>
<comment type="subcellular location">
    <subcellularLocation>
        <location evidence="1">Membrane</location>
        <topology evidence="1">Multi-pass membrane protein</topology>
    </subcellularLocation>
</comment>
<evidence type="ECO:0000313" key="10">
    <source>
        <dbReference type="Proteomes" id="UP001295740"/>
    </source>
</evidence>
<accession>A0AAI8VQ95</accession>
<feature type="transmembrane region" description="Helical" evidence="7">
    <location>
        <begin position="255"/>
        <end position="277"/>
    </location>
</feature>
<evidence type="ECO:0000256" key="5">
    <source>
        <dbReference type="ARBA" id="ARBA00038359"/>
    </source>
</evidence>
<keyword evidence="10" id="KW-1185">Reference proteome</keyword>
<feature type="compositionally biased region" description="Basic residues" evidence="6">
    <location>
        <begin position="483"/>
        <end position="493"/>
    </location>
</feature>
<feature type="transmembrane region" description="Helical" evidence="7">
    <location>
        <begin position="131"/>
        <end position="157"/>
    </location>
</feature>
<keyword evidence="2 7" id="KW-0812">Transmembrane</keyword>
<evidence type="ECO:0000256" key="3">
    <source>
        <dbReference type="ARBA" id="ARBA00022989"/>
    </source>
</evidence>
<feature type="transmembrane region" description="Helical" evidence="7">
    <location>
        <begin position="169"/>
        <end position="202"/>
    </location>
</feature>
<protein>
    <submittedName>
        <fullName evidence="9">Uu.00g141230.m01.CDS01</fullName>
    </submittedName>
</protein>
<evidence type="ECO:0000313" key="9">
    <source>
        <dbReference type="EMBL" id="CAJ2509097.1"/>
    </source>
</evidence>
<evidence type="ECO:0000259" key="8">
    <source>
        <dbReference type="Pfam" id="PF20684"/>
    </source>
</evidence>
<sequence>MTNLACMCNPSAEPQMVVAACVYKACTIPEMLQAQKFTTELCMRPTANKAPLILGLVWGFEALGFIAMALRLLSRFAAQGGGFGWDDLVALVIMVANIGAGSMITVATVKYGYGQDIWMLTPDQITNCLKYLLMVTPVYIFSVGGLKITLILFYLRIFDSDSGNRRFRILCWATMGVVAIYSLVNIFLSIFVCHSISYLWTIWDGDHEGECGDRKAAGLSHVVLNVLVDLILLGLPVFGLSVPKLFNLRLATSKELLIIVMFAFGLITTVCSVVRLVDIGRWELTSSPNLTVSTISFMIWTIAECEFGLICACIPMAAQGLRAMRPQASKLNEPSGTGSPSEPKSSSTSQRVTQLWNSTAAPWTGRRRVRDPVSLLLESIDESPDDTESEIIMIPKKTERLASILDTESIRRLWVMISMADHNSAGASASTSAQSSWVMISVADRNSARASASTSAQSSGSQWDAESMLDHEKPPSLGLRPVPHSHYHRGGRRNVLRPYLAEGQVEG</sequence>
<dbReference type="InterPro" id="IPR049326">
    <property type="entry name" value="Rhodopsin_dom_fungi"/>
</dbReference>
<dbReference type="EMBL" id="CAUWAG010000012">
    <property type="protein sequence ID" value="CAJ2509097.1"/>
    <property type="molecule type" value="Genomic_DNA"/>
</dbReference>
<keyword evidence="3 7" id="KW-1133">Transmembrane helix</keyword>
<comment type="similarity">
    <text evidence="5">Belongs to the SAT4 family.</text>
</comment>
<evidence type="ECO:0000256" key="6">
    <source>
        <dbReference type="SAM" id="MobiDB-lite"/>
    </source>
</evidence>
<dbReference type="PANTHER" id="PTHR33048:SF47">
    <property type="entry name" value="INTEGRAL MEMBRANE PROTEIN-RELATED"/>
    <property type="match status" value="1"/>
</dbReference>
<organism evidence="9 10">
    <name type="scientific">Anthostomella pinea</name>
    <dbReference type="NCBI Taxonomy" id="933095"/>
    <lineage>
        <taxon>Eukaryota</taxon>
        <taxon>Fungi</taxon>
        <taxon>Dikarya</taxon>
        <taxon>Ascomycota</taxon>
        <taxon>Pezizomycotina</taxon>
        <taxon>Sordariomycetes</taxon>
        <taxon>Xylariomycetidae</taxon>
        <taxon>Xylariales</taxon>
        <taxon>Xylariaceae</taxon>
        <taxon>Anthostomella</taxon>
    </lineage>
</organism>
<gene>
    <name evidence="9" type="ORF">KHLLAP_LOCUS9565</name>
</gene>
<evidence type="ECO:0000256" key="2">
    <source>
        <dbReference type="ARBA" id="ARBA00022692"/>
    </source>
</evidence>
<feature type="region of interest" description="Disordered" evidence="6">
    <location>
        <begin position="329"/>
        <end position="351"/>
    </location>
</feature>
<feature type="compositionally biased region" description="Low complexity" evidence="6">
    <location>
        <begin position="450"/>
        <end position="461"/>
    </location>
</feature>
<dbReference type="PANTHER" id="PTHR33048">
    <property type="entry name" value="PTH11-LIKE INTEGRAL MEMBRANE PROTEIN (AFU_ORTHOLOGUE AFUA_5G11245)"/>
    <property type="match status" value="1"/>
</dbReference>
<feature type="compositionally biased region" description="Low complexity" evidence="6">
    <location>
        <begin position="333"/>
        <end position="349"/>
    </location>
</feature>
<comment type="caution">
    <text evidence="9">The sequence shown here is derived from an EMBL/GenBank/DDBJ whole genome shotgun (WGS) entry which is preliminary data.</text>
</comment>
<evidence type="ECO:0000256" key="1">
    <source>
        <dbReference type="ARBA" id="ARBA00004141"/>
    </source>
</evidence>
<proteinExistence type="inferred from homology"/>
<feature type="domain" description="Rhodopsin" evidence="8">
    <location>
        <begin position="70"/>
        <end position="319"/>
    </location>
</feature>
<evidence type="ECO:0000256" key="7">
    <source>
        <dbReference type="SAM" id="Phobius"/>
    </source>
</evidence>
<keyword evidence="4 7" id="KW-0472">Membrane</keyword>
<feature type="transmembrane region" description="Helical" evidence="7">
    <location>
        <begin position="297"/>
        <end position="318"/>
    </location>
</feature>
<dbReference type="AlphaFoldDB" id="A0AAI8VQ95"/>
<dbReference type="Pfam" id="PF20684">
    <property type="entry name" value="Fung_rhodopsin"/>
    <property type="match status" value="1"/>
</dbReference>
<dbReference type="InterPro" id="IPR052337">
    <property type="entry name" value="SAT4-like"/>
</dbReference>
<dbReference type="Proteomes" id="UP001295740">
    <property type="component" value="Unassembled WGS sequence"/>
</dbReference>
<name>A0AAI8VQ95_9PEZI</name>
<feature type="transmembrane region" description="Helical" evidence="7">
    <location>
        <begin position="52"/>
        <end position="73"/>
    </location>
</feature>
<feature type="region of interest" description="Disordered" evidence="6">
    <location>
        <begin position="450"/>
        <end position="493"/>
    </location>
</feature>
<feature type="transmembrane region" description="Helical" evidence="7">
    <location>
        <begin position="85"/>
        <end position="111"/>
    </location>
</feature>
<reference evidence="9" key="1">
    <citation type="submission" date="2023-10" db="EMBL/GenBank/DDBJ databases">
        <authorList>
            <person name="Hackl T."/>
        </authorList>
    </citation>
    <scope>NUCLEOTIDE SEQUENCE</scope>
</reference>